<dbReference type="AlphaFoldDB" id="A0AAV9EAL9"/>
<reference evidence="1" key="2">
    <citation type="submission" date="2023-06" db="EMBL/GenBank/DDBJ databases">
        <authorList>
            <person name="Ma L."/>
            <person name="Liu K.-W."/>
            <person name="Li Z."/>
            <person name="Hsiao Y.-Y."/>
            <person name="Qi Y."/>
            <person name="Fu T."/>
            <person name="Tang G."/>
            <person name="Zhang D."/>
            <person name="Sun W.-H."/>
            <person name="Liu D.-K."/>
            <person name="Li Y."/>
            <person name="Chen G.-Z."/>
            <person name="Liu X.-D."/>
            <person name="Liao X.-Y."/>
            <person name="Jiang Y.-T."/>
            <person name="Yu X."/>
            <person name="Hao Y."/>
            <person name="Huang J."/>
            <person name="Zhao X.-W."/>
            <person name="Ke S."/>
            <person name="Chen Y.-Y."/>
            <person name="Wu W.-L."/>
            <person name="Hsu J.-L."/>
            <person name="Lin Y.-F."/>
            <person name="Huang M.-D."/>
            <person name="Li C.-Y."/>
            <person name="Huang L."/>
            <person name="Wang Z.-W."/>
            <person name="Zhao X."/>
            <person name="Zhong W.-Y."/>
            <person name="Peng D.-H."/>
            <person name="Ahmad S."/>
            <person name="Lan S."/>
            <person name="Zhang J.-S."/>
            <person name="Tsai W.-C."/>
            <person name="Van De Peer Y."/>
            <person name="Liu Z.-J."/>
        </authorList>
    </citation>
    <scope>NUCLEOTIDE SEQUENCE</scope>
    <source>
        <strain evidence="1">CP</strain>
        <tissue evidence="1">Leaves</tissue>
    </source>
</reference>
<proteinExistence type="predicted"/>
<keyword evidence="2" id="KW-1185">Reference proteome</keyword>
<gene>
    <name evidence="1" type="ORF">QJS10_CPA08g01321</name>
</gene>
<reference evidence="1" key="1">
    <citation type="journal article" date="2023" name="Nat. Commun.">
        <title>Diploid and tetraploid genomes of Acorus and the evolution of monocots.</title>
        <authorList>
            <person name="Ma L."/>
            <person name="Liu K.W."/>
            <person name="Li Z."/>
            <person name="Hsiao Y.Y."/>
            <person name="Qi Y."/>
            <person name="Fu T."/>
            <person name="Tang G.D."/>
            <person name="Zhang D."/>
            <person name="Sun W.H."/>
            <person name="Liu D.K."/>
            <person name="Li Y."/>
            <person name="Chen G.Z."/>
            <person name="Liu X.D."/>
            <person name="Liao X.Y."/>
            <person name="Jiang Y.T."/>
            <person name="Yu X."/>
            <person name="Hao Y."/>
            <person name="Huang J."/>
            <person name="Zhao X.W."/>
            <person name="Ke S."/>
            <person name="Chen Y.Y."/>
            <person name="Wu W.L."/>
            <person name="Hsu J.L."/>
            <person name="Lin Y.F."/>
            <person name="Huang M.D."/>
            <person name="Li C.Y."/>
            <person name="Huang L."/>
            <person name="Wang Z.W."/>
            <person name="Zhao X."/>
            <person name="Zhong W.Y."/>
            <person name="Peng D.H."/>
            <person name="Ahmad S."/>
            <person name="Lan S."/>
            <person name="Zhang J.S."/>
            <person name="Tsai W.C."/>
            <person name="Van de Peer Y."/>
            <person name="Liu Z.J."/>
        </authorList>
    </citation>
    <scope>NUCLEOTIDE SEQUENCE</scope>
    <source>
        <strain evidence="1">CP</strain>
    </source>
</reference>
<sequence length="57" mass="6911">MKHKSRGLDILNFIDPCYFTESYRAIYEMRRWHRRWLQRCDVLAAVGVVGIVISRRK</sequence>
<evidence type="ECO:0000313" key="2">
    <source>
        <dbReference type="Proteomes" id="UP001180020"/>
    </source>
</evidence>
<dbReference type="Proteomes" id="UP001180020">
    <property type="component" value="Unassembled WGS sequence"/>
</dbReference>
<comment type="caution">
    <text evidence="1">The sequence shown here is derived from an EMBL/GenBank/DDBJ whole genome shotgun (WGS) entry which is preliminary data.</text>
</comment>
<accession>A0AAV9EAL9</accession>
<organism evidence="1 2">
    <name type="scientific">Acorus calamus</name>
    <name type="common">Sweet flag</name>
    <dbReference type="NCBI Taxonomy" id="4465"/>
    <lineage>
        <taxon>Eukaryota</taxon>
        <taxon>Viridiplantae</taxon>
        <taxon>Streptophyta</taxon>
        <taxon>Embryophyta</taxon>
        <taxon>Tracheophyta</taxon>
        <taxon>Spermatophyta</taxon>
        <taxon>Magnoliopsida</taxon>
        <taxon>Liliopsida</taxon>
        <taxon>Acoraceae</taxon>
        <taxon>Acorus</taxon>
    </lineage>
</organism>
<evidence type="ECO:0000313" key="1">
    <source>
        <dbReference type="EMBL" id="KAK1310611.1"/>
    </source>
</evidence>
<dbReference type="EMBL" id="JAUJYO010000008">
    <property type="protein sequence ID" value="KAK1310611.1"/>
    <property type="molecule type" value="Genomic_DNA"/>
</dbReference>
<protein>
    <submittedName>
        <fullName evidence="1">Uncharacterized protein</fullName>
    </submittedName>
</protein>
<name>A0AAV9EAL9_ACOCL</name>